<dbReference type="InterPro" id="IPR036915">
    <property type="entry name" value="Cyclin-like_sf"/>
</dbReference>
<dbReference type="STRING" id="4529.A0A0E0RHD4"/>
<feature type="compositionally biased region" description="Low complexity" evidence="6">
    <location>
        <begin position="309"/>
        <end position="319"/>
    </location>
</feature>
<evidence type="ECO:0000256" key="1">
    <source>
        <dbReference type="ARBA" id="ARBA00022618"/>
    </source>
</evidence>
<evidence type="ECO:0000256" key="5">
    <source>
        <dbReference type="RuleBase" id="RU000383"/>
    </source>
</evidence>
<dbReference type="eggNOG" id="KOG0834">
    <property type="taxonomic scope" value="Eukaryota"/>
</dbReference>
<evidence type="ECO:0000256" key="3">
    <source>
        <dbReference type="ARBA" id="ARBA00023306"/>
    </source>
</evidence>
<feature type="compositionally biased region" description="Polar residues" evidence="6">
    <location>
        <begin position="485"/>
        <end position="501"/>
    </location>
</feature>
<dbReference type="InterPro" id="IPR043198">
    <property type="entry name" value="Cyclin/Ssn8"/>
</dbReference>
<dbReference type="EnsemblPlants" id="ORUFI12G13410.1">
    <property type="protein sequence ID" value="ORUFI12G13410.1"/>
    <property type="gene ID" value="ORUFI12G13410"/>
</dbReference>
<feature type="compositionally biased region" description="Basic and acidic residues" evidence="6">
    <location>
        <begin position="508"/>
        <end position="540"/>
    </location>
</feature>
<feature type="region of interest" description="Disordered" evidence="6">
    <location>
        <begin position="1"/>
        <end position="27"/>
    </location>
</feature>
<evidence type="ECO:0000313" key="9">
    <source>
        <dbReference type="Proteomes" id="UP000008022"/>
    </source>
</evidence>
<dbReference type="CDD" id="cd20587">
    <property type="entry name" value="CYCLIN_AcCycT_rpt1"/>
    <property type="match status" value="1"/>
</dbReference>
<name>A0A0E0RHD4_ORYRU</name>
<sequence length="562" mass="63744">MAMMPSDSSHHGIVENSPYRTTQGRNEETGELGASWYFSRKEIEENSPSRRDGIDLKKESYLRKSYCTFLQDLGMRLKVPQVTIATAIVFCHRFYLRQSHAKNDRRTIATVCMFLAGKVEETPRPLKDVILVSYEIIHKKDPAAGQRIKQKEVYDQQKELILLAERVVLATLGFDLNVHHPYKPLVEAIRKFKVAQNALAQVAWNFVNDGLRTSLCLQFKPHHIAAGAIFLAAKFLKVKLPSDGEKVWWQEFDVTPRQLEEVSNQMLELYEQNRAAQAQPSHGNEAEGSSASVPNQRVSVKSEETPLPHQSKQSSSQHSTGAPSDHGVEHSNLEKQTVDQKMLQNDNGDHGSNKTRSNQSGSRVDFGANDGLHHDKQSMTENKNLPSHGNSSEIRDVNRNGNDGTNVTSLMVNKIDKDKVKAQMEKQRKLKGDVARKVEVIDDDDDLERQLEHDIELAVEDNKIKQERKQSSPHVMHRGDHRNADQVTGNGHLGKQNTPETAQDAPMDDIKEQRNSHGSKHHDSHDTAHERGERDYKRPRPEDYMLLLDDDGWITGFMFETN</sequence>
<evidence type="ECO:0000256" key="2">
    <source>
        <dbReference type="ARBA" id="ARBA00023127"/>
    </source>
</evidence>
<feature type="region of interest" description="Disordered" evidence="6">
    <location>
        <begin position="460"/>
        <end position="540"/>
    </location>
</feature>
<evidence type="ECO:0000256" key="4">
    <source>
        <dbReference type="ARBA" id="ARBA00061204"/>
    </source>
</evidence>
<feature type="region of interest" description="Disordered" evidence="6">
    <location>
        <begin position="343"/>
        <end position="408"/>
    </location>
</feature>
<dbReference type="Pfam" id="PF00134">
    <property type="entry name" value="Cyclin_N"/>
    <property type="match status" value="1"/>
</dbReference>
<dbReference type="Gramene" id="ORUFI12G13410.1">
    <property type="protein sequence ID" value="ORUFI12G13410.1"/>
    <property type="gene ID" value="ORUFI12G13410"/>
</dbReference>
<evidence type="ECO:0000313" key="8">
    <source>
        <dbReference type="EnsemblPlants" id="ORUFI12G13410.3"/>
    </source>
</evidence>
<dbReference type="GO" id="GO:0051301">
    <property type="term" value="P:cell division"/>
    <property type="evidence" value="ECO:0007669"/>
    <property type="project" value="UniProtKB-KW"/>
</dbReference>
<dbReference type="SUPFAM" id="SSF47954">
    <property type="entry name" value="Cyclin-like"/>
    <property type="match status" value="2"/>
</dbReference>
<organism evidence="8 9">
    <name type="scientific">Oryza rufipogon</name>
    <name type="common">Brownbeard rice</name>
    <name type="synonym">Asian wild rice</name>
    <dbReference type="NCBI Taxonomy" id="4529"/>
    <lineage>
        <taxon>Eukaryota</taxon>
        <taxon>Viridiplantae</taxon>
        <taxon>Streptophyta</taxon>
        <taxon>Embryophyta</taxon>
        <taxon>Tracheophyta</taxon>
        <taxon>Spermatophyta</taxon>
        <taxon>Magnoliopsida</taxon>
        <taxon>Liliopsida</taxon>
        <taxon>Poales</taxon>
        <taxon>Poaceae</taxon>
        <taxon>BOP clade</taxon>
        <taxon>Oryzoideae</taxon>
        <taxon>Oryzeae</taxon>
        <taxon>Oryzinae</taxon>
        <taxon>Oryza</taxon>
    </lineage>
</organism>
<feature type="compositionally biased region" description="Polar residues" evidence="6">
    <location>
        <begin position="379"/>
        <end position="392"/>
    </location>
</feature>
<feature type="compositionally biased region" description="Polar residues" evidence="6">
    <location>
        <begin position="274"/>
        <end position="299"/>
    </location>
</feature>
<accession>A0A0E0RHD4</accession>
<dbReference type="OMA" id="HWGDHRN"/>
<dbReference type="PANTHER" id="PTHR10026">
    <property type="entry name" value="CYCLIN"/>
    <property type="match status" value="1"/>
</dbReference>
<dbReference type="Proteomes" id="UP000008022">
    <property type="component" value="Unassembled WGS sequence"/>
</dbReference>
<keyword evidence="2 5" id="KW-0195">Cyclin</keyword>
<evidence type="ECO:0000259" key="7">
    <source>
        <dbReference type="SMART" id="SM00385"/>
    </source>
</evidence>
<dbReference type="SMART" id="SM00385">
    <property type="entry name" value="CYCLIN"/>
    <property type="match status" value="2"/>
</dbReference>
<dbReference type="InterPro" id="IPR006671">
    <property type="entry name" value="Cyclin_N"/>
</dbReference>
<reference evidence="9" key="1">
    <citation type="submission" date="2013-06" db="EMBL/GenBank/DDBJ databases">
        <authorList>
            <person name="Zhao Q."/>
        </authorList>
    </citation>
    <scope>NUCLEOTIDE SEQUENCE</scope>
    <source>
        <strain evidence="9">cv. W1943</strain>
    </source>
</reference>
<proteinExistence type="inferred from homology"/>
<feature type="compositionally biased region" description="Polar residues" evidence="6">
    <location>
        <begin position="399"/>
        <end position="408"/>
    </location>
</feature>
<dbReference type="EnsemblPlants" id="ORUFI12G13410.3">
    <property type="protein sequence ID" value="ORUFI12G13410.3"/>
    <property type="gene ID" value="ORUFI12G13410"/>
</dbReference>
<dbReference type="FunFam" id="1.10.472.10:FF:000026">
    <property type="entry name" value="Cyclin-T1-5 like"/>
    <property type="match status" value="1"/>
</dbReference>
<dbReference type="AlphaFoldDB" id="A0A0E0RHD4"/>
<comment type="similarity">
    <text evidence="4">Belongs to the cyclin family. Cyclin T subfamily.</text>
</comment>
<dbReference type="Pfam" id="PF21797">
    <property type="entry name" value="CycT2-like_C"/>
    <property type="match status" value="1"/>
</dbReference>
<reference evidence="8" key="2">
    <citation type="submission" date="2015-06" db="UniProtKB">
        <authorList>
            <consortium name="EnsemblPlants"/>
        </authorList>
    </citation>
    <scope>IDENTIFICATION</scope>
</reference>
<dbReference type="GO" id="GO:0006357">
    <property type="term" value="P:regulation of transcription by RNA polymerase II"/>
    <property type="evidence" value="ECO:0007669"/>
    <property type="project" value="InterPro"/>
</dbReference>
<keyword evidence="3" id="KW-0131">Cell cycle</keyword>
<dbReference type="InterPro" id="IPR013763">
    <property type="entry name" value="Cyclin-like_dom"/>
</dbReference>
<evidence type="ECO:0000256" key="6">
    <source>
        <dbReference type="SAM" id="MobiDB-lite"/>
    </source>
</evidence>
<dbReference type="Gene3D" id="1.10.472.10">
    <property type="entry name" value="Cyclin-like"/>
    <property type="match status" value="2"/>
</dbReference>
<feature type="region of interest" description="Disordered" evidence="6">
    <location>
        <begin position="273"/>
        <end position="329"/>
    </location>
</feature>
<protein>
    <recommendedName>
        <fullName evidence="7">Cyclin-like domain-containing protein</fullName>
    </recommendedName>
</protein>
<keyword evidence="1" id="KW-0132">Cell division</keyword>
<feature type="domain" description="Cyclin-like" evidence="7">
    <location>
        <begin position="183"/>
        <end position="268"/>
    </location>
</feature>
<dbReference type="FunFam" id="1.10.472.10:FF:000028">
    <property type="entry name" value="Cyclin-T1-5 like"/>
    <property type="match status" value="1"/>
</dbReference>
<dbReference type="Gramene" id="ORUFI12G13410.3">
    <property type="protein sequence ID" value="ORUFI12G13410.3"/>
    <property type="gene ID" value="ORUFI12G13410"/>
</dbReference>
<dbReference type="CDD" id="cd20588">
    <property type="entry name" value="CYCLIN_AcCycT_rpt2"/>
    <property type="match status" value="1"/>
</dbReference>
<dbReference type="GO" id="GO:0016538">
    <property type="term" value="F:cyclin-dependent protein serine/threonine kinase regulator activity"/>
    <property type="evidence" value="ECO:0007669"/>
    <property type="project" value="InterPro"/>
</dbReference>
<feature type="compositionally biased region" description="Basic and acidic residues" evidence="6">
    <location>
        <begin position="460"/>
        <end position="470"/>
    </location>
</feature>
<keyword evidence="9" id="KW-1185">Reference proteome</keyword>
<feature type="domain" description="Cyclin-like" evidence="7">
    <location>
        <begin position="68"/>
        <end position="170"/>
    </location>
</feature>